<gene>
    <name evidence="1" type="ORF">JKILLFL_G1971</name>
</gene>
<sequence length="54" mass="6507">MDWRQLRRIIVVAERHAPLRSLAWFFPTAMRPMFQAGIIREVRTRSHSTLHLHL</sequence>
<accession>A0A9N8QIM7</accession>
<organism evidence="1 2">
    <name type="scientific">Tilletia laevis</name>
    <dbReference type="NCBI Taxonomy" id="157183"/>
    <lineage>
        <taxon>Eukaryota</taxon>
        <taxon>Fungi</taxon>
        <taxon>Dikarya</taxon>
        <taxon>Basidiomycota</taxon>
        <taxon>Ustilaginomycotina</taxon>
        <taxon>Exobasidiomycetes</taxon>
        <taxon>Tilletiales</taxon>
        <taxon>Tilletiaceae</taxon>
        <taxon>Tilletia</taxon>
    </lineage>
</organism>
<evidence type="ECO:0000313" key="1">
    <source>
        <dbReference type="EMBL" id="CAD6952201.1"/>
    </source>
</evidence>
<dbReference type="AlphaFoldDB" id="A0A9N8QIM7"/>
<name>A0A9N8QIM7_9BASI</name>
<reference evidence="1 2" key="1">
    <citation type="submission" date="2020-10" db="EMBL/GenBank/DDBJ databases">
        <authorList>
            <person name="Sedaghatjoo S."/>
        </authorList>
    </citation>
    <scope>NUCLEOTIDE SEQUENCE [LARGE SCALE GENOMIC DNA]</scope>
    <source>
        <strain evidence="1 2">LLFL</strain>
    </source>
</reference>
<protein>
    <submittedName>
        <fullName evidence="1">Uncharacterized protein</fullName>
    </submittedName>
</protein>
<dbReference type="Proteomes" id="UP000836404">
    <property type="component" value="Unassembled WGS sequence"/>
</dbReference>
<proteinExistence type="predicted"/>
<dbReference type="EMBL" id="CAJHJF010005777">
    <property type="protein sequence ID" value="CAD6952201.1"/>
    <property type="molecule type" value="Genomic_DNA"/>
</dbReference>
<comment type="caution">
    <text evidence="1">The sequence shown here is derived from an EMBL/GenBank/DDBJ whole genome shotgun (WGS) entry which is preliminary data.</text>
</comment>
<evidence type="ECO:0000313" key="2">
    <source>
        <dbReference type="Proteomes" id="UP000836404"/>
    </source>
</evidence>
<keyword evidence="2" id="KW-1185">Reference proteome</keyword>
<feature type="non-terminal residue" evidence="1">
    <location>
        <position position="1"/>
    </location>
</feature>